<dbReference type="GO" id="GO:0005886">
    <property type="term" value="C:plasma membrane"/>
    <property type="evidence" value="ECO:0007669"/>
    <property type="project" value="UniProtKB-SubCell"/>
</dbReference>
<dbReference type="PANTHER" id="PTHR42770:SF18">
    <property type="entry name" value="ARGININE_AGMATINE ANTIPORTER"/>
    <property type="match status" value="1"/>
</dbReference>
<protein>
    <submittedName>
        <fullName evidence="8">Amino acid permease</fullName>
    </submittedName>
</protein>
<dbReference type="Pfam" id="PF13520">
    <property type="entry name" value="AA_permease_2"/>
    <property type="match status" value="1"/>
</dbReference>
<feature type="region of interest" description="Disordered" evidence="6">
    <location>
        <begin position="1"/>
        <end position="47"/>
    </location>
</feature>
<keyword evidence="2" id="KW-1003">Cell membrane</keyword>
<dbReference type="eggNOG" id="COG0531">
    <property type="taxonomic scope" value="Bacteria"/>
</dbReference>
<evidence type="ECO:0000313" key="9">
    <source>
        <dbReference type="Proteomes" id="UP000027986"/>
    </source>
</evidence>
<reference evidence="8 9" key="1">
    <citation type="submission" date="2014-07" db="EMBL/GenBank/DDBJ databases">
        <title>Genome Sequencing of Dermacoccus nishinomiyaensis.</title>
        <authorList>
            <person name="Hong K.W."/>
            <person name="Chan K.G."/>
        </authorList>
    </citation>
    <scope>NUCLEOTIDE SEQUENCE [LARGE SCALE GENOMIC DNA]</scope>
    <source>
        <strain evidence="8 9">M25</strain>
    </source>
</reference>
<proteinExistence type="predicted"/>
<organism evidence="8 9">
    <name type="scientific">Dermacoccus nishinomiyaensis</name>
    <dbReference type="NCBI Taxonomy" id="1274"/>
    <lineage>
        <taxon>Bacteria</taxon>
        <taxon>Bacillati</taxon>
        <taxon>Actinomycetota</taxon>
        <taxon>Actinomycetes</taxon>
        <taxon>Micrococcales</taxon>
        <taxon>Dermacoccaceae</taxon>
        <taxon>Dermacoccus</taxon>
    </lineage>
</organism>
<dbReference type="InterPro" id="IPR002293">
    <property type="entry name" value="AA/rel_permease1"/>
</dbReference>
<feature type="transmembrane region" description="Helical" evidence="7">
    <location>
        <begin position="376"/>
        <end position="399"/>
    </location>
</feature>
<keyword evidence="4 7" id="KW-1133">Transmembrane helix</keyword>
<feature type="transmembrane region" description="Helical" evidence="7">
    <location>
        <begin position="240"/>
        <end position="263"/>
    </location>
</feature>
<dbReference type="PANTHER" id="PTHR42770">
    <property type="entry name" value="AMINO ACID TRANSPORTER-RELATED"/>
    <property type="match status" value="1"/>
</dbReference>
<gene>
    <name evidence="8" type="ORF">HX89_07275</name>
</gene>
<dbReference type="HOGENOM" id="CLU_007946_15_12_11"/>
<feature type="compositionally biased region" description="Low complexity" evidence="6">
    <location>
        <begin position="1"/>
        <end position="24"/>
    </location>
</feature>
<evidence type="ECO:0000256" key="5">
    <source>
        <dbReference type="ARBA" id="ARBA00023136"/>
    </source>
</evidence>
<comment type="subcellular location">
    <subcellularLocation>
        <location evidence="1">Cell membrane</location>
        <topology evidence="1">Multi-pass membrane protein</topology>
    </subcellularLocation>
</comment>
<keyword evidence="3 7" id="KW-0812">Transmembrane</keyword>
<evidence type="ECO:0000256" key="6">
    <source>
        <dbReference type="SAM" id="MobiDB-lite"/>
    </source>
</evidence>
<sequence>MAASSAGSTPSASADGSSTPATTPDQPTRGETPQDAANRDDTSGRKTSRAKFGLASIVLLTINGIIGSGIFLSPGAVMKVAGTWTPLVYVVAGVFAAVLAVTFAAAARWTSENGAAFAYTRVAFGDDVGFYVGLTRFVGAAIAWGVMATAVVTTVLTVFGGHEAVTTTNITIGFVLLMVVLLAINLAGTGITKVVNNISTIGKVAALVLTIVAGLVVLAMTGDNHFSDLTHLEGPDGSPLVPSMDTTAFVGAMLAAFYAFTGFEGAGSAASEMEDPARNLPRAIPIGVAVVIVVYVAVVSVAMMINPTGVLESKDAVVLASAFDNSIVRDLIVLGALVSMFGINVAASFNTPRIFDAMSRRRMLSAAASRTSQRGVPVVAFVVTAVLAIVVPMAFGYSMRGIMVISSVTRFVQFVMVPLALILCFLGRTRHRPNDVKRSVVLDVVFPILSIAASVFLMVEFDWRGEFSNPGGGLNLWAVAAMIVGYVVLPAALYLPWKLGVYDDTPKQLPEDR</sequence>
<keyword evidence="5 7" id="KW-0472">Membrane</keyword>
<dbReference type="Proteomes" id="UP000027986">
    <property type="component" value="Chromosome"/>
</dbReference>
<feature type="transmembrane region" description="Helical" evidence="7">
    <location>
        <begin position="283"/>
        <end position="305"/>
    </location>
</feature>
<feature type="transmembrane region" description="Helical" evidence="7">
    <location>
        <begin position="84"/>
        <end position="107"/>
    </location>
</feature>
<dbReference type="KEGG" id="dni:HX89_07275"/>
<dbReference type="GeneID" id="41840955"/>
<feature type="transmembrane region" description="Helical" evidence="7">
    <location>
        <begin position="52"/>
        <end position="72"/>
    </location>
</feature>
<feature type="transmembrane region" description="Helical" evidence="7">
    <location>
        <begin position="170"/>
        <end position="188"/>
    </location>
</feature>
<feature type="transmembrane region" description="Helical" evidence="7">
    <location>
        <begin position="474"/>
        <end position="497"/>
    </location>
</feature>
<dbReference type="AlphaFoldDB" id="A0A075JKZ8"/>
<evidence type="ECO:0000256" key="2">
    <source>
        <dbReference type="ARBA" id="ARBA00022475"/>
    </source>
</evidence>
<evidence type="ECO:0000256" key="7">
    <source>
        <dbReference type="SAM" id="Phobius"/>
    </source>
</evidence>
<dbReference type="GO" id="GO:0022857">
    <property type="term" value="F:transmembrane transporter activity"/>
    <property type="evidence" value="ECO:0007669"/>
    <property type="project" value="InterPro"/>
</dbReference>
<name>A0A075JKZ8_9MICO</name>
<evidence type="ECO:0000256" key="3">
    <source>
        <dbReference type="ARBA" id="ARBA00022692"/>
    </source>
</evidence>
<accession>A0A075JKZ8</accession>
<dbReference type="InterPro" id="IPR050367">
    <property type="entry name" value="APC_superfamily"/>
</dbReference>
<dbReference type="EMBL" id="CP008889">
    <property type="protein sequence ID" value="AIF40773.1"/>
    <property type="molecule type" value="Genomic_DNA"/>
</dbReference>
<dbReference type="RefSeq" id="WP_051805876.1">
    <property type="nucleotide sequence ID" value="NZ_CP008889.1"/>
</dbReference>
<feature type="transmembrane region" description="Helical" evidence="7">
    <location>
        <begin position="128"/>
        <end position="158"/>
    </location>
</feature>
<feature type="transmembrane region" description="Helical" evidence="7">
    <location>
        <begin position="440"/>
        <end position="459"/>
    </location>
</feature>
<dbReference type="OrthoDB" id="8274074at2"/>
<dbReference type="PIRSF" id="PIRSF006060">
    <property type="entry name" value="AA_transporter"/>
    <property type="match status" value="1"/>
</dbReference>
<feature type="transmembrane region" description="Helical" evidence="7">
    <location>
        <begin position="331"/>
        <end position="355"/>
    </location>
</feature>
<feature type="transmembrane region" description="Helical" evidence="7">
    <location>
        <begin position="411"/>
        <end position="428"/>
    </location>
</feature>
<dbReference type="Gene3D" id="1.20.1740.10">
    <property type="entry name" value="Amino acid/polyamine transporter I"/>
    <property type="match status" value="1"/>
</dbReference>
<evidence type="ECO:0000256" key="4">
    <source>
        <dbReference type="ARBA" id="ARBA00022989"/>
    </source>
</evidence>
<evidence type="ECO:0000313" key="8">
    <source>
        <dbReference type="EMBL" id="AIF40773.1"/>
    </source>
</evidence>
<keyword evidence="9" id="KW-1185">Reference proteome</keyword>
<feature type="transmembrane region" description="Helical" evidence="7">
    <location>
        <begin position="200"/>
        <end position="220"/>
    </location>
</feature>
<evidence type="ECO:0000256" key="1">
    <source>
        <dbReference type="ARBA" id="ARBA00004651"/>
    </source>
</evidence>